<dbReference type="Gene3D" id="6.10.140.1070">
    <property type="match status" value="1"/>
</dbReference>
<dbReference type="EMBL" id="AE000782">
    <property type="protein sequence ID" value="AAB89108.1"/>
    <property type="molecule type" value="Genomic_DNA"/>
</dbReference>
<protein>
    <submittedName>
        <fullName evidence="6">GTP-binding protein</fullName>
    </submittedName>
</protein>
<dbReference type="PaxDb" id="224325-AF_2146"/>
<feature type="domain" description="OBG-type G" evidence="4">
    <location>
        <begin position="64"/>
        <end position="280"/>
    </location>
</feature>
<keyword evidence="7" id="KW-1185">Reference proteome</keyword>
<evidence type="ECO:0000256" key="2">
    <source>
        <dbReference type="ARBA" id="ARBA00023134"/>
    </source>
</evidence>
<evidence type="ECO:0000256" key="1">
    <source>
        <dbReference type="ARBA" id="ARBA00022741"/>
    </source>
</evidence>
<dbReference type="Gene3D" id="3.40.50.300">
    <property type="entry name" value="P-loop containing nucleotide triphosphate hydrolases"/>
    <property type="match status" value="1"/>
</dbReference>
<dbReference type="InterPro" id="IPR045001">
    <property type="entry name" value="DRG"/>
</dbReference>
<dbReference type="PIR" id="B69518">
    <property type="entry name" value="B69518"/>
</dbReference>
<dbReference type="PANTHER" id="PTHR43127">
    <property type="entry name" value="DEVELOPMENTALLY-REGULATED GTP-BINDING PROTEIN 2"/>
    <property type="match status" value="1"/>
</dbReference>
<dbReference type="SUPFAM" id="SSF81271">
    <property type="entry name" value="TGS-like"/>
    <property type="match status" value="1"/>
</dbReference>
<proteinExistence type="predicted"/>
<dbReference type="PROSITE" id="PS51880">
    <property type="entry name" value="TGS"/>
    <property type="match status" value="1"/>
</dbReference>
<evidence type="ECO:0000259" key="5">
    <source>
        <dbReference type="PROSITE" id="PS51880"/>
    </source>
</evidence>
<evidence type="ECO:0000313" key="6">
    <source>
        <dbReference type="EMBL" id="AAB89108.1"/>
    </source>
</evidence>
<dbReference type="InterPro" id="IPR006073">
    <property type="entry name" value="GTP-bd"/>
</dbReference>
<dbReference type="InterPro" id="IPR006074">
    <property type="entry name" value="GTP1-OBG_CS"/>
</dbReference>
<evidence type="ECO:0000256" key="3">
    <source>
        <dbReference type="SAM" id="Coils"/>
    </source>
</evidence>
<dbReference type="InterPro" id="IPR031662">
    <property type="entry name" value="GTP-binding_2"/>
</dbReference>
<dbReference type="STRING" id="224325.AF_2146"/>
<evidence type="ECO:0000259" key="4">
    <source>
        <dbReference type="PROSITE" id="PS51710"/>
    </source>
</evidence>
<keyword evidence="2" id="KW-0342">GTP-binding</keyword>
<dbReference type="KEGG" id="afu:AF_2146"/>
<reference evidence="6 7" key="1">
    <citation type="journal article" date="1997" name="Nature">
        <title>The complete genome sequence of the hyperthermophilic, sulphate-reducing archaeon Archaeoglobus fulgidus.</title>
        <authorList>
            <person name="Klenk H.P."/>
            <person name="Clayton R.A."/>
            <person name="Tomb J."/>
            <person name="White O."/>
            <person name="Nelson K.E."/>
            <person name="Ketchum K.A."/>
            <person name="Dodson R.J."/>
            <person name="Gwinn M."/>
            <person name="Hickey E.K."/>
            <person name="Peterson J.D."/>
            <person name="Richardson D.L."/>
            <person name="Kerlavage A.R."/>
            <person name="Graham D.E."/>
            <person name="Kyrpides N.C."/>
            <person name="Fleischmann R.D."/>
            <person name="Quackenbush J."/>
            <person name="Lee N.H."/>
            <person name="Sutton G.G."/>
            <person name="Gill S."/>
            <person name="Kirkness E.F."/>
            <person name="Dougherty B.A."/>
            <person name="McKenney K."/>
            <person name="Adams M.D."/>
            <person name="Loftus B."/>
            <person name="Peterson S."/>
            <person name="Reich C.I."/>
            <person name="McNeil L.K."/>
            <person name="Badger J.H."/>
            <person name="Glodek A."/>
            <person name="Zhou L."/>
            <person name="Overbeek R."/>
            <person name="Gocayne J.D."/>
            <person name="Weidman J.F."/>
            <person name="McDonald L."/>
            <person name="Utterback T."/>
            <person name="Cotton M.D."/>
            <person name="Spriggs T."/>
            <person name="Artiach P."/>
            <person name="Kaine B.P."/>
            <person name="Sykes S.M."/>
            <person name="Sadow P.W."/>
            <person name="D'Andrea K.P."/>
            <person name="Bowman C."/>
            <person name="Fujii C."/>
            <person name="Garland S.A."/>
            <person name="Mason T.M."/>
            <person name="Olsen G.J."/>
            <person name="Fraser C.M."/>
            <person name="Smith H.O."/>
            <person name="Woese C.R."/>
            <person name="Venter J.C."/>
        </authorList>
    </citation>
    <scope>NUCLEOTIDE SEQUENCE [LARGE SCALE GENOMIC DNA]</scope>
    <source>
        <strain evidence="7">ATCC 49558 / DSM 4304 / JCM 9628 / NBRC 100126 / VC-16</strain>
    </source>
</reference>
<dbReference type="InterPro" id="IPR004095">
    <property type="entry name" value="TGS"/>
</dbReference>
<dbReference type="AlphaFoldDB" id="O28136"/>
<dbReference type="InterPro" id="IPR031167">
    <property type="entry name" value="G_OBG"/>
</dbReference>
<dbReference type="NCBIfam" id="TIGR00231">
    <property type="entry name" value="small_GTP"/>
    <property type="match status" value="1"/>
</dbReference>
<dbReference type="InterPro" id="IPR012675">
    <property type="entry name" value="Beta-grasp_dom_sf"/>
</dbReference>
<accession>O28136</accession>
<dbReference type="GO" id="GO:0005525">
    <property type="term" value="F:GTP binding"/>
    <property type="evidence" value="ECO:0007669"/>
    <property type="project" value="UniProtKB-KW"/>
</dbReference>
<dbReference type="eggNOG" id="arCOG00358">
    <property type="taxonomic scope" value="Archaea"/>
</dbReference>
<dbReference type="PRINTS" id="PR00326">
    <property type="entry name" value="GTP1OBG"/>
</dbReference>
<dbReference type="CDD" id="cd01896">
    <property type="entry name" value="DRG"/>
    <property type="match status" value="1"/>
</dbReference>
<dbReference type="InterPro" id="IPR005225">
    <property type="entry name" value="Small_GTP-bd"/>
</dbReference>
<feature type="domain" description="TGS" evidence="5">
    <location>
        <begin position="280"/>
        <end position="355"/>
    </location>
</feature>
<name>O28136_ARCFU</name>
<dbReference type="Proteomes" id="UP000002199">
    <property type="component" value="Chromosome"/>
</dbReference>
<dbReference type="InterPro" id="IPR027417">
    <property type="entry name" value="P-loop_NTPase"/>
</dbReference>
<evidence type="ECO:0000313" key="7">
    <source>
        <dbReference type="Proteomes" id="UP000002199"/>
    </source>
</evidence>
<dbReference type="PROSITE" id="PS00905">
    <property type="entry name" value="GTP1_OBG"/>
    <property type="match status" value="1"/>
</dbReference>
<dbReference type="Pfam" id="PF01926">
    <property type="entry name" value="MMR_HSR1"/>
    <property type="match status" value="1"/>
</dbReference>
<dbReference type="Pfam" id="PF16897">
    <property type="entry name" value="MMR_HSR1_Xtn"/>
    <property type="match status" value="1"/>
</dbReference>
<keyword evidence="1" id="KW-0547">Nucleotide-binding</keyword>
<dbReference type="SUPFAM" id="SSF52540">
    <property type="entry name" value="P-loop containing nucleoside triphosphate hydrolases"/>
    <property type="match status" value="1"/>
</dbReference>
<organism evidence="6 7">
    <name type="scientific">Archaeoglobus fulgidus (strain ATCC 49558 / DSM 4304 / JCM 9628 / NBRC 100126 / VC-16)</name>
    <dbReference type="NCBI Taxonomy" id="224325"/>
    <lineage>
        <taxon>Archaea</taxon>
        <taxon>Methanobacteriati</taxon>
        <taxon>Methanobacteriota</taxon>
        <taxon>Archaeoglobi</taxon>
        <taxon>Archaeoglobales</taxon>
        <taxon>Archaeoglobaceae</taxon>
        <taxon>Archaeoglobus</taxon>
    </lineage>
</organism>
<keyword evidence="3" id="KW-0175">Coiled coil</keyword>
<dbReference type="HOGENOM" id="CLU_044997_0_0_2"/>
<sequence>MGPMSIEQQIRELEEEIKRTPYNKATEHHIGRLKAKLARLREEAEKQKAKAARQAFSLKKEGDATAVLIGYPSVGKSTLLNKLTGAKSEVADYDFTTLKPVPGILNYKGASIQIIDVPGIIEGAASGRGRGKEVISAVRVADLIIIVADVFNLHTIDIVKRELYEGGIRLDQKPPDVVIRKKERGGVRISSTVPLSIDEATITSVLKEYKIHSADVVIREDITIERLIDALAGNRVYIPSLTVVNKIDLMDVDVADAIKVSAEKGINLDLLKEQIYRKLEFIRVYLKPPGGKVDFSEPMILRRGATVEDICRKLHRDFVENFRYAKVWGKSVKFDGQRVGLEHVVEDGDIITIYA</sequence>
<dbReference type="EnsemblBacteria" id="AAB89108">
    <property type="protein sequence ID" value="AAB89108"/>
    <property type="gene ID" value="AF_2146"/>
</dbReference>
<dbReference type="CDD" id="cd01666">
    <property type="entry name" value="TGS_DRG"/>
    <property type="match status" value="1"/>
</dbReference>
<dbReference type="GO" id="GO:0003924">
    <property type="term" value="F:GTPase activity"/>
    <property type="evidence" value="ECO:0007669"/>
    <property type="project" value="InterPro"/>
</dbReference>
<dbReference type="PhylomeDB" id="O28136"/>
<dbReference type="Pfam" id="PF02824">
    <property type="entry name" value="TGS"/>
    <property type="match status" value="1"/>
</dbReference>
<dbReference type="InterPro" id="IPR012676">
    <property type="entry name" value="TGS-like"/>
</dbReference>
<gene>
    <name evidence="6" type="ordered locus">AF_2146</name>
</gene>
<dbReference type="Gene3D" id="3.10.20.30">
    <property type="match status" value="1"/>
</dbReference>
<dbReference type="PROSITE" id="PS51710">
    <property type="entry name" value="G_OBG"/>
    <property type="match status" value="1"/>
</dbReference>
<dbReference type="FunFam" id="3.10.20.30:FF:000016">
    <property type="entry name" value="Developmentally-regulated GTP-binding protein 2"/>
    <property type="match status" value="1"/>
</dbReference>
<feature type="coiled-coil region" evidence="3">
    <location>
        <begin position="23"/>
        <end position="61"/>
    </location>
</feature>